<dbReference type="RefSeq" id="WP_089717078.1">
    <property type="nucleotide sequence ID" value="NZ_FNEH01000017.1"/>
</dbReference>
<name>A0A1G8NZN1_9FIRM</name>
<dbReference type="AlphaFoldDB" id="A0A1G8NZN1"/>
<dbReference type="EMBL" id="FNEH01000017">
    <property type="protein sequence ID" value="SDI85466.1"/>
    <property type="molecule type" value="Genomic_DNA"/>
</dbReference>
<sequence length="86" mass="10045">MGNNSSKEIIKNKLLKIGRFYDDNITLDLDDEHNITFKITDSKFTKQNPEILNLMNVSNSFTIKSLKKNEIELTFYLETKVVNNLF</sequence>
<proteinExistence type="predicted"/>
<dbReference type="Proteomes" id="UP000198945">
    <property type="component" value="Unassembled WGS sequence"/>
</dbReference>
<evidence type="ECO:0000313" key="2">
    <source>
        <dbReference type="Proteomes" id="UP000198945"/>
    </source>
</evidence>
<protein>
    <submittedName>
        <fullName evidence="1">Uncharacterized protein</fullName>
    </submittedName>
</protein>
<organism evidence="1 2">
    <name type="scientific">Halanaerobium congolense</name>
    <dbReference type="NCBI Taxonomy" id="54121"/>
    <lineage>
        <taxon>Bacteria</taxon>
        <taxon>Bacillati</taxon>
        <taxon>Bacillota</taxon>
        <taxon>Clostridia</taxon>
        <taxon>Halanaerobiales</taxon>
        <taxon>Halanaerobiaceae</taxon>
        <taxon>Halanaerobium</taxon>
    </lineage>
</organism>
<accession>A0A1G8NZN1</accession>
<evidence type="ECO:0000313" key="1">
    <source>
        <dbReference type="EMBL" id="SDI85466.1"/>
    </source>
</evidence>
<reference evidence="1 2" key="1">
    <citation type="submission" date="2016-10" db="EMBL/GenBank/DDBJ databases">
        <authorList>
            <person name="de Groot N.N."/>
        </authorList>
    </citation>
    <scope>NUCLEOTIDE SEQUENCE [LARGE SCALE GENOMIC DNA]</scope>
    <source>
        <strain evidence="1 2">WG7</strain>
    </source>
</reference>
<gene>
    <name evidence="1" type="ORF">SAMN04515654_11740</name>
</gene>